<dbReference type="Proteomes" id="UP000059680">
    <property type="component" value="Chromosome 11"/>
</dbReference>
<accession>A0A0P0Y0E6</accession>
<evidence type="ECO:0000313" key="1">
    <source>
        <dbReference type="EMBL" id="BAT13279.1"/>
    </source>
</evidence>
<reference evidence="1 2" key="3">
    <citation type="journal article" date="2013" name="Rice">
        <title>Improvement of the Oryza sativa Nipponbare reference genome using next generation sequence and optical map data.</title>
        <authorList>
            <person name="Kawahara Y."/>
            <person name="de la Bastide M."/>
            <person name="Hamilton J.P."/>
            <person name="Kanamori H."/>
            <person name="McCombie W.R."/>
            <person name="Ouyang S."/>
            <person name="Schwartz D.C."/>
            <person name="Tanaka T."/>
            <person name="Wu J."/>
            <person name="Zhou S."/>
            <person name="Childs K.L."/>
            <person name="Davidson R.M."/>
            <person name="Lin H."/>
            <person name="Quesada-Ocampo L."/>
            <person name="Vaillancourt B."/>
            <person name="Sakai H."/>
            <person name="Lee S.S."/>
            <person name="Kim J."/>
            <person name="Numa H."/>
            <person name="Itoh T."/>
            <person name="Buell C.R."/>
            <person name="Matsumoto T."/>
        </authorList>
    </citation>
    <scope>NUCLEOTIDE SEQUENCE [LARGE SCALE GENOMIC DNA]</scope>
    <source>
        <strain evidence="2">cv. Nipponbare</strain>
    </source>
</reference>
<evidence type="ECO:0000313" key="2">
    <source>
        <dbReference type="Proteomes" id="UP000059680"/>
    </source>
</evidence>
<keyword evidence="2" id="KW-1185">Reference proteome</keyword>
<dbReference type="EMBL" id="AP014967">
    <property type="protein sequence ID" value="BAT13279.1"/>
    <property type="molecule type" value="Genomic_DNA"/>
</dbReference>
<name>A0A0P0Y0E6_ORYSJ</name>
<gene>
    <name evidence="1" type="ordered locus">Os11g0224700</name>
    <name evidence="1" type="ORF">OSNPB_110224700</name>
</gene>
<protein>
    <submittedName>
        <fullName evidence="1">Os11g0224700 protein</fullName>
    </submittedName>
</protein>
<sequence>MDLSARWSLPFSISSRRRVTLRMLLHPEPWAEEKRGGVVVIDGDLAAELAADGWRWSLRAGDNSTSICAGRWWSFRQREQ</sequence>
<dbReference type="InParanoid" id="A0A0P0Y0E6"/>
<dbReference type="AlphaFoldDB" id="A0A0P0Y0E6"/>
<reference evidence="1 2" key="2">
    <citation type="journal article" date="2013" name="Plant Cell Physiol.">
        <title>Rice Annotation Project Database (RAP-DB): an integrative and interactive database for rice genomics.</title>
        <authorList>
            <person name="Sakai H."/>
            <person name="Lee S.S."/>
            <person name="Tanaka T."/>
            <person name="Numa H."/>
            <person name="Kim J."/>
            <person name="Kawahara Y."/>
            <person name="Wakimoto H."/>
            <person name="Yang C.C."/>
            <person name="Iwamoto M."/>
            <person name="Abe T."/>
            <person name="Yamada Y."/>
            <person name="Muto A."/>
            <person name="Inokuchi H."/>
            <person name="Ikemura T."/>
            <person name="Matsumoto T."/>
            <person name="Sasaki T."/>
            <person name="Itoh T."/>
        </authorList>
    </citation>
    <scope>NUCLEOTIDE SEQUENCE [LARGE SCALE GENOMIC DNA]</scope>
    <source>
        <strain evidence="2">cv. Nipponbare</strain>
    </source>
</reference>
<proteinExistence type="predicted"/>
<dbReference type="PaxDb" id="39947-A0A0P0Y0E6"/>
<reference evidence="2" key="1">
    <citation type="journal article" date="2005" name="Nature">
        <title>The map-based sequence of the rice genome.</title>
        <authorList>
            <consortium name="International rice genome sequencing project (IRGSP)"/>
            <person name="Matsumoto T."/>
            <person name="Wu J."/>
            <person name="Kanamori H."/>
            <person name="Katayose Y."/>
            <person name="Fujisawa M."/>
            <person name="Namiki N."/>
            <person name="Mizuno H."/>
            <person name="Yamamoto K."/>
            <person name="Antonio B.A."/>
            <person name="Baba T."/>
            <person name="Sakata K."/>
            <person name="Nagamura Y."/>
            <person name="Aoki H."/>
            <person name="Arikawa K."/>
            <person name="Arita K."/>
            <person name="Bito T."/>
            <person name="Chiden Y."/>
            <person name="Fujitsuka N."/>
            <person name="Fukunaka R."/>
            <person name="Hamada M."/>
            <person name="Harada C."/>
            <person name="Hayashi A."/>
            <person name="Hijishita S."/>
            <person name="Honda M."/>
            <person name="Hosokawa S."/>
            <person name="Ichikawa Y."/>
            <person name="Idonuma A."/>
            <person name="Iijima M."/>
            <person name="Ikeda M."/>
            <person name="Ikeno M."/>
            <person name="Ito K."/>
            <person name="Ito S."/>
            <person name="Ito T."/>
            <person name="Ito Y."/>
            <person name="Ito Y."/>
            <person name="Iwabuchi A."/>
            <person name="Kamiya K."/>
            <person name="Karasawa W."/>
            <person name="Kurita K."/>
            <person name="Katagiri S."/>
            <person name="Kikuta A."/>
            <person name="Kobayashi H."/>
            <person name="Kobayashi N."/>
            <person name="Machita K."/>
            <person name="Maehara T."/>
            <person name="Masukawa M."/>
            <person name="Mizubayashi T."/>
            <person name="Mukai Y."/>
            <person name="Nagasaki H."/>
            <person name="Nagata Y."/>
            <person name="Naito S."/>
            <person name="Nakashima M."/>
            <person name="Nakama Y."/>
            <person name="Nakamichi Y."/>
            <person name="Nakamura M."/>
            <person name="Meguro A."/>
            <person name="Negishi M."/>
            <person name="Ohta I."/>
            <person name="Ohta T."/>
            <person name="Okamoto M."/>
            <person name="Ono N."/>
            <person name="Saji S."/>
            <person name="Sakaguchi M."/>
            <person name="Sakai K."/>
            <person name="Shibata M."/>
            <person name="Shimokawa T."/>
            <person name="Song J."/>
            <person name="Takazaki Y."/>
            <person name="Terasawa K."/>
            <person name="Tsugane M."/>
            <person name="Tsuji K."/>
            <person name="Ueda S."/>
            <person name="Waki K."/>
            <person name="Yamagata H."/>
            <person name="Yamamoto M."/>
            <person name="Yamamoto S."/>
            <person name="Yamane H."/>
            <person name="Yoshiki S."/>
            <person name="Yoshihara R."/>
            <person name="Yukawa K."/>
            <person name="Zhong H."/>
            <person name="Yano M."/>
            <person name="Yuan Q."/>
            <person name="Ouyang S."/>
            <person name="Liu J."/>
            <person name="Jones K.M."/>
            <person name="Gansberger K."/>
            <person name="Moffat K."/>
            <person name="Hill J."/>
            <person name="Bera J."/>
            <person name="Fadrosh D."/>
            <person name="Jin S."/>
            <person name="Johri S."/>
            <person name="Kim M."/>
            <person name="Overton L."/>
            <person name="Reardon M."/>
            <person name="Tsitrin T."/>
            <person name="Vuong H."/>
            <person name="Weaver B."/>
            <person name="Ciecko A."/>
            <person name="Tallon L."/>
            <person name="Jackson J."/>
            <person name="Pai G."/>
            <person name="Aken S.V."/>
            <person name="Utterback T."/>
            <person name="Reidmuller S."/>
            <person name="Feldblyum T."/>
            <person name="Hsiao J."/>
            <person name="Zismann V."/>
            <person name="Iobst S."/>
            <person name="de Vazeille A.R."/>
            <person name="Buell C.R."/>
            <person name="Ying K."/>
            <person name="Li Y."/>
            <person name="Lu T."/>
            <person name="Huang Y."/>
            <person name="Zhao Q."/>
            <person name="Feng Q."/>
            <person name="Zhang L."/>
            <person name="Zhu J."/>
            <person name="Weng Q."/>
            <person name="Mu J."/>
            <person name="Lu Y."/>
            <person name="Fan D."/>
            <person name="Liu Y."/>
            <person name="Guan J."/>
            <person name="Zhang Y."/>
            <person name="Yu S."/>
            <person name="Liu X."/>
            <person name="Zhang Y."/>
            <person name="Hong G."/>
            <person name="Han B."/>
            <person name="Choisne N."/>
            <person name="Demange N."/>
            <person name="Orjeda G."/>
            <person name="Samain S."/>
            <person name="Cattolico L."/>
            <person name="Pelletier E."/>
            <person name="Couloux A."/>
            <person name="Segurens B."/>
            <person name="Wincker P."/>
            <person name="D'Hont A."/>
            <person name="Scarpelli C."/>
            <person name="Weissenbach J."/>
            <person name="Salanoubat M."/>
            <person name="Quetier F."/>
            <person name="Yu Y."/>
            <person name="Kim H.R."/>
            <person name="Rambo T."/>
            <person name="Currie J."/>
            <person name="Collura K."/>
            <person name="Luo M."/>
            <person name="Yang T."/>
            <person name="Ammiraju J.S.S."/>
            <person name="Engler F."/>
            <person name="Soderlund C."/>
            <person name="Wing R.A."/>
            <person name="Palmer L.E."/>
            <person name="de la Bastide M."/>
            <person name="Spiegel L."/>
            <person name="Nascimento L."/>
            <person name="Zutavern T."/>
            <person name="O'Shaughnessy A."/>
            <person name="Dike S."/>
            <person name="Dedhia N."/>
            <person name="Preston R."/>
            <person name="Balija V."/>
            <person name="McCombie W.R."/>
            <person name="Chow T."/>
            <person name="Chen H."/>
            <person name="Chung M."/>
            <person name="Chen C."/>
            <person name="Shaw J."/>
            <person name="Wu H."/>
            <person name="Hsiao K."/>
            <person name="Chao Y."/>
            <person name="Chu M."/>
            <person name="Cheng C."/>
            <person name="Hour A."/>
            <person name="Lee P."/>
            <person name="Lin S."/>
            <person name="Lin Y."/>
            <person name="Liou J."/>
            <person name="Liu S."/>
            <person name="Hsing Y."/>
            <person name="Raghuvanshi S."/>
            <person name="Mohanty A."/>
            <person name="Bharti A.K."/>
            <person name="Gaur A."/>
            <person name="Gupta V."/>
            <person name="Kumar D."/>
            <person name="Ravi V."/>
            <person name="Vij S."/>
            <person name="Kapur A."/>
            <person name="Khurana P."/>
            <person name="Khurana P."/>
            <person name="Khurana J.P."/>
            <person name="Tyagi A.K."/>
            <person name="Gaikwad K."/>
            <person name="Singh A."/>
            <person name="Dalal V."/>
            <person name="Srivastava S."/>
            <person name="Dixit A."/>
            <person name="Pal A.K."/>
            <person name="Ghazi I.A."/>
            <person name="Yadav M."/>
            <person name="Pandit A."/>
            <person name="Bhargava A."/>
            <person name="Sureshbabu K."/>
            <person name="Batra K."/>
            <person name="Sharma T.R."/>
            <person name="Mohapatra T."/>
            <person name="Singh N.K."/>
            <person name="Messing J."/>
            <person name="Nelson A.B."/>
            <person name="Fuks G."/>
            <person name="Kavchok S."/>
            <person name="Keizer G."/>
            <person name="Linton E."/>
            <person name="Llaca V."/>
            <person name="Song R."/>
            <person name="Tanyolac B."/>
            <person name="Young S."/>
            <person name="Ho-Il K."/>
            <person name="Hahn J.H."/>
            <person name="Sangsakoo G."/>
            <person name="Vanavichit A."/>
            <person name="de Mattos Luiz.A.T."/>
            <person name="Zimmer P.D."/>
            <person name="Malone G."/>
            <person name="Dellagostin O."/>
            <person name="de Oliveira A.C."/>
            <person name="Bevan M."/>
            <person name="Bancroft I."/>
            <person name="Minx P."/>
            <person name="Cordum H."/>
            <person name="Wilson R."/>
            <person name="Cheng Z."/>
            <person name="Jin W."/>
            <person name="Jiang J."/>
            <person name="Leong S.A."/>
            <person name="Iwama H."/>
            <person name="Gojobori T."/>
            <person name="Itoh T."/>
            <person name="Niimura Y."/>
            <person name="Fujii Y."/>
            <person name="Habara T."/>
            <person name="Sakai H."/>
            <person name="Sato Y."/>
            <person name="Wilson G."/>
            <person name="Kumar K."/>
            <person name="McCouch S."/>
            <person name="Juretic N."/>
            <person name="Hoen D."/>
            <person name="Wright S."/>
            <person name="Bruskiewich R."/>
            <person name="Bureau T."/>
            <person name="Miyao A."/>
            <person name="Hirochika H."/>
            <person name="Nishikawa T."/>
            <person name="Kadowaki K."/>
            <person name="Sugiura M."/>
            <person name="Burr B."/>
            <person name="Sasaki T."/>
        </authorList>
    </citation>
    <scope>NUCLEOTIDE SEQUENCE [LARGE SCALE GENOMIC DNA]</scope>
    <source>
        <strain evidence="2">cv. Nipponbare</strain>
    </source>
</reference>
<organism evidence="1 2">
    <name type="scientific">Oryza sativa subsp. japonica</name>
    <name type="common">Rice</name>
    <dbReference type="NCBI Taxonomy" id="39947"/>
    <lineage>
        <taxon>Eukaryota</taxon>
        <taxon>Viridiplantae</taxon>
        <taxon>Streptophyta</taxon>
        <taxon>Embryophyta</taxon>
        <taxon>Tracheophyta</taxon>
        <taxon>Spermatophyta</taxon>
        <taxon>Magnoliopsida</taxon>
        <taxon>Liliopsida</taxon>
        <taxon>Poales</taxon>
        <taxon>Poaceae</taxon>
        <taxon>BOP clade</taxon>
        <taxon>Oryzoideae</taxon>
        <taxon>Oryzeae</taxon>
        <taxon>Oryzinae</taxon>
        <taxon>Oryza</taxon>
        <taxon>Oryza sativa</taxon>
    </lineage>
</organism>